<dbReference type="GO" id="GO:0005737">
    <property type="term" value="C:cytoplasm"/>
    <property type="evidence" value="ECO:0007669"/>
    <property type="project" value="TreeGrafter"/>
</dbReference>
<evidence type="ECO:0000313" key="9">
    <source>
        <dbReference type="EMBL" id="EUA63892.1"/>
    </source>
</evidence>
<protein>
    <recommendedName>
        <fullName evidence="2">prephenate dehydratase</fullName>
        <ecNumber evidence="2">4.2.1.51</ecNumber>
    </recommendedName>
</protein>
<dbReference type="GO" id="GO:0004664">
    <property type="term" value="F:prephenate dehydratase activity"/>
    <property type="evidence" value="ECO:0007669"/>
    <property type="project" value="UniProtKB-EC"/>
</dbReference>
<evidence type="ECO:0000256" key="2">
    <source>
        <dbReference type="ARBA" id="ARBA00013147"/>
    </source>
</evidence>
<dbReference type="PANTHER" id="PTHR21022:SF19">
    <property type="entry name" value="PREPHENATE DEHYDRATASE-RELATED"/>
    <property type="match status" value="1"/>
</dbReference>
<dbReference type="PANTHER" id="PTHR21022">
    <property type="entry name" value="PREPHENATE DEHYDRATASE P PROTEIN"/>
    <property type="match status" value="1"/>
</dbReference>
<dbReference type="EC" id="4.2.1.51" evidence="2"/>
<dbReference type="Gene3D" id="3.40.190.10">
    <property type="entry name" value="Periplasmic binding protein-like II"/>
    <property type="match status" value="2"/>
</dbReference>
<feature type="domain" description="Prephenate dehydratase" evidence="8">
    <location>
        <begin position="3"/>
        <end position="187"/>
    </location>
</feature>
<dbReference type="FunFam" id="3.40.190.10:FF:000146">
    <property type="entry name" value="Prephenate dehydratase"/>
    <property type="match status" value="1"/>
</dbReference>
<dbReference type="InterPro" id="IPR001086">
    <property type="entry name" value="Preph_deHydtase"/>
</dbReference>
<comment type="pathway">
    <text evidence="1">Amino-acid biosynthesis; L-phenylalanine biosynthesis; phenylpyruvate from prephenate: step 1/1.</text>
</comment>
<reference evidence="9 10" key="1">
    <citation type="submission" date="2013-12" db="EMBL/GenBank/DDBJ databases">
        <authorList>
            <person name="Zelazny A."/>
            <person name="Olivier K."/>
            <person name="Holland S."/>
            <person name="Lenaerts A."/>
            <person name="Ordway D."/>
            <person name="DeGroote M.A."/>
            <person name="Parker T."/>
            <person name="Sizemore C."/>
            <person name="Tallon L.J."/>
            <person name="Sadzewicz L.K."/>
            <person name="Sengamalay N."/>
            <person name="Fraser C.M."/>
            <person name="Hine E."/>
            <person name="Shefchek K.A."/>
            <person name="Das S.P."/>
            <person name="Tettelin H."/>
        </authorList>
    </citation>
    <scope>NUCLEOTIDE SEQUENCE [LARGE SCALE GENOMIC DNA]</scope>
    <source>
        <strain evidence="9 10">1948</strain>
    </source>
</reference>
<evidence type="ECO:0000256" key="4">
    <source>
        <dbReference type="ARBA" id="ARBA00023141"/>
    </source>
</evidence>
<accession>A0A829QL73</accession>
<keyword evidence="4" id="KW-0057">Aromatic amino acid biosynthesis</keyword>
<evidence type="ECO:0000256" key="7">
    <source>
        <dbReference type="ARBA" id="ARBA00047848"/>
    </source>
</evidence>
<dbReference type="SUPFAM" id="SSF53850">
    <property type="entry name" value="Periplasmic binding protein-like II"/>
    <property type="match status" value="1"/>
</dbReference>
<evidence type="ECO:0000256" key="5">
    <source>
        <dbReference type="ARBA" id="ARBA00023222"/>
    </source>
</evidence>
<dbReference type="UniPathway" id="UPA00121">
    <property type="reaction ID" value="UER00345"/>
</dbReference>
<dbReference type="Pfam" id="PF00800">
    <property type="entry name" value="PDT"/>
    <property type="match status" value="1"/>
</dbReference>
<evidence type="ECO:0000256" key="3">
    <source>
        <dbReference type="ARBA" id="ARBA00022605"/>
    </source>
</evidence>
<keyword evidence="3" id="KW-0028">Amino-acid biosynthesis</keyword>
<organism evidence="9 10">
    <name type="scientific">Mycobacteroides abscessus 1948</name>
    <dbReference type="NCBI Taxonomy" id="1299323"/>
    <lineage>
        <taxon>Bacteria</taxon>
        <taxon>Bacillati</taxon>
        <taxon>Actinomycetota</taxon>
        <taxon>Actinomycetes</taxon>
        <taxon>Mycobacteriales</taxon>
        <taxon>Mycobacteriaceae</taxon>
        <taxon>Mycobacteroides</taxon>
        <taxon>Mycobacteroides abscessus</taxon>
    </lineage>
</organism>
<dbReference type="CDD" id="cd13632">
    <property type="entry name" value="PBP2_Aa-PDT_like"/>
    <property type="match status" value="1"/>
</dbReference>
<evidence type="ECO:0000256" key="6">
    <source>
        <dbReference type="ARBA" id="ARBA00023239"/>
    </source>
</evidence>
<keyword evidence="5" id="KW-0584">Phenylalanine biosynthesis</keyword>
<dbReference type="EMBL" id="JAOH01000002">
    <property type="protein sequence ID" value="EUA63892.1"/>
    <property type="molecule type" value="Genomic_DNA"/>
</dbReference>
<comment type="caution">
    <text evidence="9">The sequence shown here is derived from an EMBL/GenBank/DDBJ whole genome shotgun (WGS) entry which is preliminary data.</text>
</comment>
<keyword evidence="6" id="KW-0456">Lyase</keyword>
<evidence type="ECO:0000256" key="1">
    <source>
        <dbReference type="ARBA" id="ARBA00004741"/>
    </source>
</evidence>
<proteinExistence type="predicted"/>
<dbReference type="AlphaFoldDB" id="A0A829QL73"/>
<sequence length="216" mass="22705">MQRITYLGPEGTFSEAAMITLRTTGRIPGSSEVEPVSVASAREALVQVQAGDADYACVPIESSLEGPVVPTLDTLAVGAPLQIFAETVLPVSFTIAVRPGTAAGDVKTVAGFPIAAAQVREWLATNLPDAELVAANSNAAAAEDVKAERADAGVCTEWAAQRLGLHALASGVVDEAHAHTRFVLVGRPGHRRRPPGRTAPRWYWGWETCPVPLPPP</sequence>
<dbReference type="PROSITE" id="PS51171">
    <property type="entry name" value="PREPHENATE_DEHYDR_3"/>
    <property type="match status" value="1"/>
</dbReference>
<comment type="catalytic activity">
    <reaction evidence="7">
        <text>prephenate + H(+) = 3-phenylpyruvate + CO2 + H2O</text>
        <dbReference type="Rhea" id="RHEA:21648"/>
        <dbReference type="ChEBI" id="CHEBI:15377"/>
        <dbReference type="ChEBI" id="CHEBI:15378"/>
        <dbReference type="ChEBI" id="CHEBI:16526"/>
        <dbReference type="ChEBI" id="CHEBI:18005"/>
        <dbReference type="ChEBI" id="CHEBI:29934"/>
        <dbReference type="EC" id="4.2.1.51"/>
    </reaction>
</comment>
<dbReference type="Proteomes" id="UP000021210">
    <property type="component" value="Unassembled WGS sequence"/>
</dbReference>
<dbReference type="GO" id="GO:0009094">
    <property type="term" value="P:L-phenylalanine biosynthetic process"/>
    <property type="evidence" value="ECO:0007669"/>
    <property type="project" value="UniProtKB-UniPathway"/>
</dbReference>
<evidence type="ECO:0000259" key="8">
    <source>
        <dbReference type="PROSITE" id="PS51171"/>
    </source>
</evidence>
<dbReference type="FunFam" id="3.40.190.10:FF:000064">
    <property type="entry name" value="Prephenate dehydratase"/>
    <property type="match status" value="1"/>
</dbReference>
<gene>
    <name evidence="9" type="ORF">I542_4054</name>
</gene>
<evidence type="ECO:0000313" key="10">
    <source>
        <dbReference type="Proteomes" id="UP000021210"/>
    </source>
</evidence>
<name>A0A829QL73_9MYCO</name>